<evidence type="ECO:0000313" key="2">
    <source>
        <dbReference type="EMBL" id="EIM26899.1"/>
    </source>
</evidence>
<evidence type="ECO:0000256" key="1">
    <source>
        <dbReference type="SAM" id="MobiDB-lite"/>
    </source>
</evidence>
<dbReference type="EMBL" id="JH660645">
    <property type="protein sequence ID" value="EIM26899.1"/>
    <property type="molecule type" value="Genomic_DNA"/>
</dbReference>
<evidence type="ECO:0000313" key="3">
    <source>
        <dbReference type="Proteomes" id="UP000003947"/>
    </source>
</evidence>
<organism evidence="2 3">
    <name type="scientific">Microvirga lotononidis</name>
    <dbReference type="NCBI Taxonomy" id="864069"/>
    <lineage>
        <taxon>Bacteria</taxon>
        <taxon>Pseudomonadati</taxon>
        <taxon>Pseudomonadota</taxon>
        <taxon>Alphaproteobacteria</taxon>
        <taxon>Hyphomicrobiales</taxon>
        <taxon>Methylobacteriaceae</taxon>
        <taxon>Microvirga</taxon>
    </lineage>
</organism>
<proteinExistence type="predicted"/>
<dbReference type="Proteomes" id="UP000003947">
    <property type="component" value="Unassembled WGS sequence"/>
</dbReference>
<name>I4YSF7_9HYPH</name>
<keyword evidence="3" id="KW-1185">Reference proteome</keyword>
<dbReference type="AlphaFoldDB" id="I4YSF7"/>
<reference evidence="2 3" key="1">
    <citation type="submission" date="2012-02" db="EMBL/GenBank/DDBJ databases">
        <title>Improved High-Quality Draft sequence of Microvirga sp. WSM3557.</title>
        <authorList>
            <consortium name="US DOE Joint Genome Institute"/>
            <person name="Lucas S."/>
            <person name="Han J."/>
            <person name="Lapidus A."/>
            <person name="Cheng J.-F."/>
            <person name="Goodwin L."/>
            <person name="Pitluck S."/>
            <person name="Peters L."/>
            <person name="Zhang X."/>
            <person name="Detter J.C."/>
            <person name="Han C."/>
            <person name="Tapia R."/>
            <person name="Land M."/>
            <person name="Hauser L."/>
            <person name="Kyrpides N."/>
            <person name="Ivanova N."/>
            <person name="Pagani I."/>
            <person name="Brau L."/>
            <person name="Yates R."/>
            <person name="O'Hara G."/>
            <person name="Rui T."/>
            <person name="Howieson J."/>
            <person name="Reeve W."/>
            <person name="Woyke T."/>
        </authorList>
    </citation>
    <scope>NUCLEOTIDE SEQUENCE [LARGE SCALE GENOMIC DNA]</scope>
    <source>
        <strain evidence="2 3">WSM3557</strain>
    </source>
</reference>
<protein>
    <submittedName>
        <fullName evidence="2">Uncharacterized protein</fullName>
    </submittedName>
</protein>
<accession>I4YSF7</accession>
<dbReference type="HOGENOM" id="CLU_2700632_0_0_5"/>
<feature type="region of interest" description="Disordered" evidence="1">
    <location>
        <begin position="1"/>
        <end position="35"/>
    </location>
</feature>
<sequence length="73" mass="7878">MMAGSIAPQGPDTLAQDQPHRLESPLRRTAGPYIGSHQSLERGVYGRNHGRQIGSVDGIVRNVRRNNIGSDTG</sequence>
<dbReference type="PATRIC" id="fig|864069.3.peg.3762"/>
<gene>
    <name evidence="2" type="ORF">MicloDRAFT_00034500</name>
</gene>